<feature type="compositionally biased region" description="Basic and acidic residues" evidence="1">
    <location>
        <begin position="163"/>
        <end position="176"/>
    </location>
</feature>
<comment type="caution">
    <text evidence="3">The sequence shown here is derived from an EMBL/GenBank/DDBJ whole genome shotgun (WGS) entry which is preliminary data.</text>
</comment>
<protein>
    <submittedName>
        <fullName evidence="3">Uncharacterized protein</fullName>
    </submittedName>
</protein>
<feature type="compositionally biased region" description="Basic and acidic residues" evidence="1">
    <location>
        <begin position="71"/>
        <end position="85"/>
    </location>
</feature>
<feature type="signal peptide" evidence="2">
    <location>
        <begin position="1"/>
        <end position="17"/>
    </location>
</feature>
<dbReference type="VEuPathDB" id="MicrosporidiaDB:ECANGB1_2620"/>
<evidence type="ECO:0000313" key="4">
    <source>
        <dbReference type="Proteomes" id="UP000192639"/>
    </source>
</evidence>
<feature type="compositionally biased region" description="Polar residues" evidence="1">
    <location>
        <begin position="233"/>
        <end position="246"/>
    </location>
</feature>
<evidence type="ECO:0000313" key="3">
    <source>
        <dbReference type="EMBL" id="ORD95134.1"/>
    </source>
</evidence>
<keyword evidence="2" id="KW-0732">Signal</keyword>
<keyword evidence="4" id="KW-1185">Reference proteome</keyword>
<feature type="chain" id="PRO_5012575862" evidence="2">
    <location>
        <begin position="18"/>
        <end position="319"/>
    </location>
</feature>
<feature type="compositionally biased region" description="Basic and acidic residues" evidence="1">
    <location>
        <begin position="188"/>
        <end position="197"/>
    </location>
</feature>
<gene>
    <name evidence="3" type="ORF">ECANGB1_2620</name>
</gene>
<name>A0A1Y1SAB1_9MICR</name>
<feature type="compositionally biased region" description="Polar residues" evidence="1">
    <location>
        <begin position="256"/>
        <end position="268"/>
    </location>
</feature>
<proteinExistence type="predicted"/>
<organism evidence="3 4">
    <name type="scientific">Enterospora canceri</name>
    <dbReference type="NCBI Taxonomy" id="1081671"/>
    <lineage>
        <taxon>Eukaryota</taxon>
        <taxon>Fungi</taxon>
        <taxon>Fungi incertae sedis</taxon>
        <taxon>Microsporidia</taxon>
        <taxon>Enterocytozoonidae</taxon>
        <taxon>Enterospora</taxon>
    </lineage>
</organism>
<dbReference type="EMBL" id="LWDP01000002">
    <property type="protein sequence ID" value="ORD95134.1"/>
    <property type="molecule type" value="Genomic_DNA"/>
</dbReference>
<evidence type="ECO:0000256" key="2">
    <source>
        <dbReference type="SAM" id="SignalP"/>
    </source>
</evidence>
<dbReference type="AlphaFoldDB" id="A0A1Y1SAB1"/>
<feature type="compositionally biased region" description="Basic and acidic residues" evidence="1">
    <location>
        <begin position="282"/>
        <end position="297"/>
    </location>
</feature>
<reference evidence="3 4" key="1">
    <citation type="journal article" date="2017" name="Environ. Microbiol.">
        <title>Decay of the glycolytic pathway and adaptation to intranuclear parasitism within Enterocytozoonidae microsporidia.</title>
        <authorList>
            <person name="Wiredu Boakye D."/>
            <person name="Jaroenlak P."/>
            <person name="Prachumwat A."/>
            <person name="Williams T.A."/>
            <person name="Bateman K.S."/>
            <person name="Itsathitphaisarn O."/>
            <person name="Sritunyalucksana K."/>
            <person name="Paszkiewicz K.H."/>
            <person name="Moore K.A."/>
            <person name="Stentiford G.D."/>
            <person name="Williams B.A."/>
        </authorList>
    </citation>
    <scope>NUCLEOTIDE SEQUENCE [LARGE SCALE GENOMIC DNA]</scope>
    <source>
        <strain evidence="3 4">GB1</strain>
    </source>
</reference>
<feature type="region of interest" description="Disordered" evidence="1">
    <location>
        <begin position="156"/>
        <end position="319"/>
    </location>
</feature>
<feature type="compositionally biased region" description="Basic and acidic residues" evidence="1">
    <location>
        <begin position="104"/>
        <end position="135"/>
    </location>
</feature>
<feature type="compositionally biased region" description="Basic residues" evidence="1">
    <location>
        <begin position="272"/>
        <end position="281"/>
    </location>
</feature>
<feature type="region of interest" description="Disordered" evidence="1">
    <location>
        <begin position="48"/>
        <end position="143"/>
    </location>
</feature>
<dbReference type="Proteomes" id="UP000192639">
    <property type="component" value="Unassembled WGS sequence"/>
</dbReference>
<sequence length="319" mass="35178">MFDLAFNVLMLSVYSSASVSNTLFNQDGCDDHSRNHLGLKYGEYPGIGDSGEKSSHESLCLKRPSIRGKREKTTGDEKETEESHHSPSKKNTKIAHEQSTQITETERRTVVMTTDKDGTDTKEGSSDKSKNESDKPTGSSGAWYSRALGAVDSLWSKFTGWARPDKSTETEEKGKEEEEDKPGLPQKETAKDAKEDTQNEDDKEDSSHDDGEKKKKTPDSSTESAESPDLIESTDSTEPTKPTEQPESSKRKIMPNPNTEETKPSSTAVLPRRSKRLFGKMKAKEPEKSNKPTENPRKNRKSKSSKTGGGLNSGTGKAQ</sequence>
<evidence type="ECO:0000256" key="1">
    <source>
        <dbReference type="SAM" id="MobiDB-lite"/>
    </source>
</evidence>
<feature type="compositionally biased region" description="Basic and acidic residues" evidence="1">
    <location>
        <begin position="50"/>
        <end position="60"/>
    </location>
</feature>
<accession>A0A1Y1SAB1</accession>